<evidence type="ECO:0000313" key="2">
    <source>
        <dbReference type="EMBL" id="EHJ56477.1"/>
    </source>
</evidence>
<dbReference type="eggNOG" id="ENOG5032YYR">
    <property type="taxonomic scope" value="Bacteria"/>
</dbReference>
<dbReference type="AlphaFoldDB" id="G5KEK5"/>
<dbReference type="Proteomes" id="UP000005388">
    <property type="component" value="Unassembled WGS sequence"/>
</dbReference>
<keyword evidence="1" id="KW-0175">Coiled coil</keyword>
<dbReference type="RefSeq" id="WP_006739235.1">
    <property type="nucleotide sequence ID" value="NZ_AEUZ02000001.1"/>
</dbReference>
<protein>
    <submittedName>
        <fullName evidence="2">Prophage LambdaSa1, N-acetylmuramoyl-L-alanine amidase, family 4 family protein</fullName>
    </submittedName>
</protein>
<feature type="coiled-coil region" evidence="1">
    <location>
        <begin position="590"/>
        <end position="651"/>
    </location>
</feature>
<evidence type="ECO:0000313" key="3">
    <source>
        <dbReference type="Proteomes" id="UP000005388"/>
    </source>
</evidence>
<reference evidence="2 3" key="1">
    <citation type="journal article" date="2014" name="Int. J. Syst. Evol. Microbiol.">
        <title>Phylogenomics and the dynamic genome evolution of the genus Streptococcus.</title>
        <authorList>
            <consortium name="The Broad Institute Genome Sequencing Platform"/>
            <person name="Richards V.P."/>
            <person name="Palmer S.R."/>
            <person name="Pavinski Bitar P.D."/>
            <person name="Qin X."/>
            <person name="Weinstock G.M."/>
            <person name="Highlander S.K."/>
            <person name="Town C.D."/>
            <person name="Burne R.A."/>
            <person name="Stanhope M.J."/>
        </authorList>
    </citation>
    <scope>NUCLEOTIDE SEQUENCE [LARGE SCALE GENOMIC DNA]</scope>
    <source>
        <strain evidence="2 3">2285-97</strain>
    </source>
</reference>
<accession>G5KEK5</accession>
<keyword evidence="3" id="KW-1185">Reference proteome</keyword>
<proteinExistence type="predicted"/>
<dbReference type="STRING" id="764291.STRUR_0840"/>
<dbReference type="EMBL" id="AEUZ02000001">
    <property type="protein sequence ID" value="EHJ56477.1"/>
    <property type="molecule type" value="Genomic_DNA"/>
</dbReference>
<gene>
    <name evidence="2" type="ORF">STRUR_0840</name>
</gene>
<name>G5KEK5_9STRE</name>
<evidence type="ECO:0000256" key="1">
    <source>
        <dbReference type="SAM" id="Coils"/>
    </source>
</evidence>
<comment type="caution">
    <text evidence="2">The sequence shown here is derived from an EMBL/GenBank/DDBJ whole genome shotgun (WGS) entry which is preliminary data.</text>
</comment>
<organism evidence="2 3">
    <name type="scientific">Streptococcus urinalis 2285-97</name>
    <dbReference type="NCBI Taxonomy" id="764291"/>
    <lineage>
        <taxon>Bacteria</taxon>
        <taxon>Bacillati</taxon>
        <taxon>Bacillota</taxon>
        <taxon>Bacilli</taxon>
        <taxon>Lactobacillales</taxon>
        <taxon>Streptococcaceae</taxon>
        <taxon>Streptococcus</taxon>
    </lineage>
</organism>
<sequence length="751" mass="84671">MQIAIHNSNGVKVASMNNDIYDMLHYSNDIWHRYLSSGGSTFDFTVSKVTNGMLHPDVKYLNDSCYFSFVYQGKTFKFYVMTMTEDSLTMTFNCNSLNLELNNEFAQPYTATEAMTIEEYCQKMDLLSFANAYIGLNEISDRKRTLTFDSTEETKLARLLSLVSQFDAEIEFDLKTFSDGRTEKHIYNFYHAHDDSHNGVGRTRNDILLRFPENLNSIQVVSDRTQQYTMGVFKGTRTVKKGDGDSATEESENFDLTNLERSDKNNDGIEEFYTRKGNPAIYAPLAAKRYPTAEGSSDLWTKREFVTEYSTEEDLASYGFRQMKQFSYPQYTYTAIVNALAINSYSDLSLGDVIRLQDIRYFTDGLVLNARILEQIKSFSNPQSDSIIFSNYLRLSNGIDSTLAEEIQKLIDNRLPYTIDLSTNNGTTFKNGNGLSRITPTLKRGNKVISCDWRWIVGNEIKSVSPSYVVDGSTITAETPLTVTVDAYIDNKLVATREITFTNMTDGSDGKSSYLHVAYANSLDGKQDFSLTESNGRSYRGEYSDFLPISSDDPTKYTWARFKGEKGDTGLLDDAKLKKLTDTINTKADNQLTQAQLDALSEQAELAKAELNAKVSADTLNQIVLAYNEYVRANENDKQEAEQSLIEWSQRVEVLGTQLGDVKSTVNYLDTYISQSAKGISIGKSGSNSSMLISNDRISMFSAGNEVMYISQGIIHIENGIFSKTIQIGRYREEQYVINPDMNVMRYVGGS</sequence>